<evidence type="ECO:0000313" key="1">
    <source>
        <dbReference type="EMBL" id="PTQ83916.1"/>
    </source>
</evidence>
<protein>
    <submittedName>
        <fullName evidence="1">Uncharacterized protein</fullName>
    </submittedName>
</protein>
<comment type="caution">
    <text evidence="1">The sequence shown here is derived from an EMBL/GenBank/DDBJ whole genome shotgun (WGS) entry which is preliminary data.</text>
</comment>
<dbReference type="Proteomes" id="UP000244223">
    <property type="component" value="Unassembled WGS sequence"/>
</dbReference>
<name>A0A2T5IJB4_9GAMM</name>
<proteinExistence type="predicted"/>
<sequence>MKHVFGVFPEKKYISNMPLPISSRFSFEDWNTQEGGYFDLIAPFFEQLSIQKCGIGLKSINLLLVISGNELEACIGITNQMLISFSTYEKVWEYYQGSEKAPNQPEKQIYLTLHRLRLMAIIKWLRRYLIEARDSGYCFIFGNGVCYRMLCEIKLPAGTIVYS</sequence>
<gene>
    <name evidence="1" type="ORF">C8N29_1652</name>
</gene>
<dbReference type="RefSeq" id="WP_107867180.1">
    <property type="nucleotide sequence ID" value="NZ_QAON01000065.1"/>
</dbReference>
<reference evidence="1 2" key="1">
    <citation type="submission" date="2018-04" db="EMBL/GenBank/DDBJ databases">
        <title>Genomic Encyclopedia of Archaeal and Bacterial Type Strains, Phase II (KMG-II): from individual species to whole genera.</title>
        <authorList>
            <person name="Goeker M."/>
        </authorList>
    </citation>
    <scope>NUCLEOTIDE SEQUENCE [LARGE SCALE GENOMIC DNA]</scope>
    <source>
        <strain evidence="1 2">DSM 5822</strain>
    </source>
</reference>
<dbReference type="EMBL" id="QAON01000065">
    <property type="protein sequence ID" value="PTQ83916.1"/>
    <property type="molecule type" value="Genomic_DNA"/>
</dbReference>
<keyword evidence="2" id="KW-1185">Reference proteome</keyword>
<accession>A0A2T5IJB4</accession>
<dbReference type="OrthoDB" id="9554252at2"/>
<organism evidence="1 2">
    <name type="scientific">Agitococcus lubricus</name>
    <dbReference type="NCBI Taxonomy" id="1077255"/>
    <lineage>
        <taxon>Bacteria</taxon>
        <taxon>Pseudomonadati</taxon>
        <taxon>Pseudomonadota</taxon>
        <taxon>Gammaproteobacteria</taxon>
        <taxon>Moraxellales</taxon>
        <taxon>Moraxellaceae</taxon>
        <taxon>Agitococcus</taxon>
    </lineage>
</organism>
<dbReference type="AlphaFoldDB" id="A0A2T5IJB4"/>
<evidence type="ECO:0000313" key="2">
    <source>
        <dbReference type="Proteomes" id="UP000244223"/>
    </source>
</evidence>